<dbReference type="HOGENOM" id="CLU_1531903_0_0_6"/>
<dbReference type="GO" id="GO:0003677">
    <property type="term" value="F:DNA binding"/>
    <property type="evidence" value="ECO:0007669"/>
    <property type="project" value="UniProtKB-UniRule"/>
</dbReference>
<dbReference type="STRING" id="326442.PSHAa1580"/>
<evidence type="ECO:0000313" key="5">
    <source>
        <dbReference type="Proteomes" id="UP000006843"/>
    </source>
</evidence>
<dbReference type="PROSITE" id="PS01081">
    <property type="entry name" value="HTH_TETR_1"/>
    <property type="match status" value="1"/>
</dbReference>
<dbReference type="SUPFAM" id="SSF46689">
    <property type="entry name" value="Homeodomain-like"/>
    <property type="match status" value="1"/>
</dbReference>
<dbReference type="PANTHER" id="PTHR43479">
    <property type="entry name" value="ACREF/ENVCD OPERON REPRESSOR-RELATED"/>
    <property type="match status" value="1"/>
</dbReference>
<dbReference type="EMBL" id="CR954246">
    <property type="protein sequence ID" value="CAI86653.1"/>
    <property type="molecule type" value="Genomic_DNA"/>
</dbReference>
<evidence type="ECO:0000256" key="2">
    <source>
        <dbReference type="PROSITE-ProRule" id="PRU00335"/>
    </source>
</evidence>
<dbReference type="InterPro" id="IPR050624">
    <property type="entry name" value="HTH-type_Tx_Regulator"/>
</dbReference>
<feature type="DNA-binding region" description="H-T-H motif" evidence="2">
    <location>
        <begin position="46"/>
        <end position="65"/>
    </location>
</feature>
<evidence type="ECO:0000259" key="3">
    <source>
        <dbReference type="PROSITE" id="PS50977"/>
    </source>
</evidence>
<proteinExistence type="predicted"/>
<dbReference type="PRINTS" id="PR00455">
    <property type="entry name" value="HTHTETR"/>
</dbReference>
<dbReference type="PROSITE" id="PS50977">
    <property type="entry name" value="HTH_TETR_2"/>
    <property type="match status" value="1"/>
</dbReference>
<keyword evidence="5" id="KW-1185">Reference proteome</keyword>
<dbReference type="Gene3D" id="1.10.357.10">
    <property type="entry name" value="Tetracycline Repressor, domain 2"/>
    <property type="match status" value="1"/>
</dbReference>
<dbReference type="eggNOG" id="COG1309">
    <property type="taxonomic scope" value="Bacteria"/>
</dbReference>
<reference evidence="4 5" key="1">
    <citation type="journal article" date="2005" name="Genome Res.">
        <title>Coping with cold: the genome of the versatile marine Antarctica bacterium Pseudoalteromonas haloplanktis TAC125.</title>
        <authorList>
            <person name="Medigue C."/>
            <person name="Krin E."/>
            <person name="Pascal G."/>
            <person name="Barbe V."/>
            <person name="Bernsel A."/>
            <person name="Bertin P."/>
            <person name="Cheung F."/>
            <person name="Cruveiller S."/>
            <person name="Damico S."/>
            <person name="Duilio A."/>
            <person name="Fang G."/>
            <person name="Feller G."/>
            <person name="Mangenot S."/>
            <person name="Marino G."/>
            <person name="Nilsson J."/>
            <person name="Parilli E."/>
            <person name="Rocha E."/>
            <person name="Rouy Z."/>
            <person name="Sekowska A."/>
            <person name="Tutino M.L."/>
            <person name="Vallenet D."/>
            <person name="von Heijne G."/>
            <person name="Danchin A."/>
        </authorList>
    </citation>
    <scope>NUCLEOTIDE SEQUENCE [LARGE SCALE GENOMIC DNA]</scope>
    <source>
        <strain evidence="5">TAC 125</strain>
    </source>
</reference>
<dbReference type="Proteomes" id="UP000006843">
    <property type="component" value="Chromosome I"/>
</dbReference>
<accession>Q3IGQ6</accession>
<dbReference type="InterPro" id="IPR001647">
    <property type="entry name" value="HTH_TetR"/>
</dbReference>
<name>Q3IGQ6_PSET1</name>
<feature type="domain" description="HTH tetR-type" evidence="3">
    <location>
        <begin position="23"/>
        <end position="83"/>
    </location>
</feature>
<dbReference type="KEGG" id="pha:PSHAa1580"/>
<organism evidence="4 5">
    <name type="scientific">Pseudoalteromonas translucida (strain TAC 125)</name>
    <dbReference type="NCBI Taxonomy" id="326442"/>
    <lineage>
        <taxon>Bacteria</taxon>
        <taxon>Pseudomonadati</taxon>
        <taxon>Pseudomonadota</taxon>
        <taxon>Gammaproteobacteria</taxon>
        <taxon>Alteromonadales</taxon>
        <taxon>Pseudoalteromonadaceae</taxon>
        <taxon>Pseudoalteromonas</taxon>
    </lineage>
</organism>
<gene>
    <name evidence="4" type="ordered locus">PSHAa1580</name>
</gene>
<protein>
    <recommendedName>
        <fullName evidence="3">HTH tetR-type domain-containing protein</fullName>
    </recommendedName>
</protein>
<dbReference type="PANTHER" id="PTHR43479:SF11">
    <property type="entry name" value="ACREF_ENVCD OPERON REPRESSOR-RELATED"/>
    <property type="match status" value="1"/>
</dbReference>
<evidence type="ECO:0000313" key="4">
    <source>
        <dbReference type="EMBL" id="CAI86653.1"/>
    </source>
</evidence>
<dbReference type="AlphaFoldDB" id="Q3IGQ6"/>
<keyword evidence="1 2" id="KW-0238">DNA-binding</keyword>
<sequence length="191" mass="22037">MHLQTLLNKTSREQYTNIMDKKQRTRNKILASAWELFLLQGYEHTSTREIATAAGVAVGTVFSHFENKIDLLIAGMQQQITAIINQARASDKQHSPRLKLRHYAHPLYYFYCENSEFSKILISNVIWQATFFSEQVSLFKQLLFQQQTQIDDVKASVMIDCYFMTLISGLNEQSPNADAMLRQLTQKIALL</sequence>
<evidence type="ECO:0000256" key="1">
    <source>
        <dbReference type="ARBA" id="ARBA00023125"/>
    </source>
</evidence>
<dbReference type="Pfam" id="PF00440">
    <property type="entry name" value="TetR_N"/>
    <property type="match status" value="1"/>
</dbReference>
<dbReference type="InterPro" id="IPR023772">
    <property type="entry name" value="DNA-bd_HTH_TetR-type_CS"/>
</dbReference>
<dbReference type="InterPro" id="IPR009057">
    <property type="entry name" value="Homeodomain-like_sf"/>
</dbReference>